<dbReference type="PATRIC" id="fig|1217721.7.peg.3310"/>
<proteinExistence type="predicted"/>
<gene>
    <name evidence="1" type="ORF">HY57_16135</name>
</gene>
<dbReference type="HOGENOM" id="CLU_157939_1_0_6"/>
<accession>A0A075K8X5</accession>
<evidence type="ECO:0000313" key="2">
    <source>
        <dbReference type="Proteomes" id="UP000027987"/>
    </source>
</evidence>
<sequence>MTKGEAVSAPGLGSGVDNATLAGMSGGTLIAQNTSLNGTVTNDSADHVISGANVINGGAFNGEVGIPVVIQNSGSNVLIQNATVISVEFKP</sequence>
<dbReference type="STRING" id="1217721.HY57_16135"/>
<protein>
    <submittedName>
        <fullName evidence="1">Uncharacterized protein</fullName>
    </submittedName>
</protein>
<dbReference type="AlphaFoldDB" id="A0A075K8X5"/>
<dbReference type="Proteomes" id="UP000027987">
    <property type="component" value="Chromosome"/>
</dbReference>
<reference evidence="1 2" key="1">
    <citation type="submission" date="2014-07" db="EMBL/GenBank/DDBJ databases">
        <title>Complete Genome Sequence of Dyella japonica Strain A8 Isolated from Malaysian Tropical Soil.</title>
        <authorList>
            <person name="Hui R.K.H."/>
            <person name="Chen J.-W."/>
            <person name="Chan K.-G."/>
            <person name="Leung F.C.C."/>
        </authorList>
    </citation>
    <scope>NUCLEOTIDE SEQUENCE [LARGE SCALE GENOMIC DNA]</scope>
    <source>
        <strain evidence="1 2">A8</strain>
    </source>
</reference>
<organism evidence="1 2">
    <name type="scientific">Dyella japonica A8</name>
    <dbReference type="NCBI Taxonomy" id="1217721"/>
    <lineage>
        <taxon>Bacteria</taxon>
        <taxon>Pseudomonadati</taxon>
        <taxon>Pseudomonadota</taxon>
        <taxon>Gammaproteobacteria</taxon>
        <taxon>Lysobacterales</taxon>
        <taxon>Rhodanobacteraceae</taxon>
        <taxon>Dyella</taxon>
    </lineage>
</organism>
<evidence type="ECO:0000313" key="1">
    <source>
        <dbReference type="EMBL" id="AIF48658.1"/>
    </source>
</evidence>
<dbReference type="EMBL" id="CP008884">
    <property type="protein sequence ID" value="AIF48658.1"/>
    <property type="molecule type" value="Genomic_DNA"/>
</dbReference>
<dbReference type="KEGG" id="dja:HY57_16135"/>
<keyword evidence="2" id="KW-1185">Reference proteome</keyword>
<name>A0A075K8X5_9GAMM</name>